<evidence type="ECO:0000313" key="3">
    <source>
        <dbReference type="Proteomes" id="UP000461670"/>
    </source>
</evidence>
<dbReference type="Proteomes" id="UP000461670">
    <property type="component" value="Unassembled WGS sequence"/>
</dbReference>
<dbReference type="EMBL" id="WNDQ01000030">
    <property type="protein sequence ID" value="KAF1020771.1"/>
    <property type="molecule type" value="Genomic_DNA"/>
</dbReference>
<dbReference type="AlphaFoldDB" id="A0A7V8JQ57"/>
<dbReference type="Pfam" id="PF08379">
    <property type="entry name" value="Bact_transglu_N"/>
    <property type="match status" value="1"/>
</dbReference>
<evidence type="ECO:0000313" key="2">
    <source>
        <dbReference type="EMBL" id="KAF1020771.1"/>
    </source>
</evidence>
<accession>A0A7V8JQ57</accession>
<reference evidence="3" key="1">
    <citation type="journal article" date="2020" name="MBio">
        <title>Horizontal gene transfer to a defensive symbiont with a reduced genome amongst a multipartite beetle microbiome.</title>
        <authorList>
            <person name="Waterworth S.C."/>
            <person name="Florez L.V."/>
            <person name="Rees E.R."/>
            <person name="Hertweck C."/>
            <person name="Kaltenpoth M."/>
            <person name="Kwan J.C."/>
        </authorList>
    </citation>
    <scope>NUCLEOTIDE SEQUENCE [LARGE SCALE GENOMIC DNA]</scope>
</reference>
<gene>
    <name evidence="2" type="ORF">GAK30_02266</name>
</gene>
<dbReference type="Pfam" id="PF01841">
    <property type="entry name" value="Transglut_core"/>
    <property type="match status" value="1"/>
</dbReference>
<organism evidence="2 3">
    <name type="scientific">Paracidovorax wautersii</name>
    <dbReference type="NCBI Taxonomy" id="1177982"/>
    <lineage>
        <taxon>Bacteria</taxon>
        <taxon>Pseudomonadati</taxon>
        <taxon>Pseudomonadota</taxon>
        <taxon>Betaproteobacteria</taxon>
        <taxon>Burkholderiales</taxon>
        <taxon>Comamonadaceae</taxon>
        <taxon>Paracidovorax</taxon>
    </lineage>
</organism>
<dbReference type="InterPro" id="IPR038765">
    <property type="entry name" value="Papain-like_cys_pep_sf"/>
</dbReference>
<evidence type="ECO:0000259" key="1">
    <source>
        <dbReference type="SMART" id="SM00460"/>
    </source>
</evidence>
<dbReference type="InterPro" id="IPR013589">
    <property type="entry name" value="Bac_transglu_N"/>
</dbReference>
<proteinExistence type="predicted"/>
<dbReference type="InterPro" id="IPR018667">
    <property type="entry name" value="DUF2126"/>
</dbReference>
<dbReference type="PANTHER" id="PTHR33490">
    <property type="entry name" value="BLR5614 PROTEIN-RELATED"/>
    <property type="match status" value="1"/>
</dbReference>
<dbReference type="InterPro" id="IPR002931">
    <property type="entry name" value="Transglutaminase-like"/>
</dbReference>
<dbReference type="Pfam" id="PF09899">
    <property type="entry name" value="DUF2126"/>
    <property type="match status" value="1"/>
</dbReference>
<sequence length="554" mass="62542">MSIHAALHHVTHYRYDRPINLGPQIIRLRPAPHCRSNIVSYSLKVEPVLHFINWQQDPFANYMARLVFPEPTLEFKVTVDLVTEMSVYNPFDFFLEPAAENYPFAYDESVAEELAPYRKAAPLTPLLKAYLGQIDRSPRRTIDFLVQINQQVQRDVSYLIRMEPGVQTPEQTLTLRSGSCRDSGWLLVQLLRHCGLAARFVSGYLIQLAPDVKSLDGPSGTEVDFTDLHAWCEVYLPGAGWIGLDPTSGLLAGEGHIPLACTPQPSSAAPIEGLIDEAEVTFSHEMKVSRLYESPRVTKPYSDDQWAAIQTLGQAVDDRLAAGDVRLTMGGEPTFVATTDRDAPEWNTDALGPTKRGYATELVDKLRAEYGDGGFLHFGQGKWYPGEQLPRWALSIYWRADGQPLWHNPALFADERQPSAYTSDDAQRFIHTLAGKLGLADRHIQPGYEDTWYYLWRERRLPVNVDPFNAKLDDELERVRLRRVFDQGLDSVIGYVLPLQPGEEPGAAGPSWTTGPWFLRDERLYLVPGDSPMGYRLPLDSLPWVSQADYPYVI</sequence>
<comment type="caution">
    <text evidence="2">The sequence shown here is derived from an EMBL/GenBank/DDBJ whole genome shotgun (WGS) entry which is preliminary data.</text>
</comment>
<dbReference type="SUPFAM" id="SSF54001">
    <property type="entry name" value="Cysteine proteinases"/>
    <property type="match status" value="1"/>
</dbReference>
<feature type="domain" description="Transglutaminase-like" evidence="1">
    <location>
        <begin position="172"/>
        <end position="248"/>
    </location>
</feature>
<name>A0A7V8JQ57_9BURK</name>
<dbReference type="Gene3D" id="3.10.620.30">
    <property type="match status" value="1"/>
</dbReference>
<dbReference type="SMART" id="SM00460">
    <property type="entry name" value="TGc"/>
    <property type="match status" value="1"/>
</dbReference>
<protein>
    <recommendedName>
        <fullName evidence="1">Transglutaminase-like domain-containing protein</fullName>
    </recommendedName>
</protein>
<dbReference type="PANTHER" id="PTHR33490:SF1">
    <property type="entry name" value="SLL1233 PROTEIN"/>
    <property type="match status" value="1"/>
</dbReference>